<reference evidence="2 3" key="1">
    <citation type="submission" date="2018-11" db="EMBL/GenBank/DDBJ databases">
        <authorList>
            <consortium name="Pathogen Informatics"/>
        </authorList>
    </citation>
    <scope>NUCLEOTIDE SEQUENCE [LARGE SCALE GENOMIC DNA]</scope>
</reference>
<dbReference type="AlphaFoldDB" id="A0A183FSI0"/>
<accession>A0A3P8A7G8</accession>
<dbReference type="EMBL" id="UZAH01026916">
    <property type="protein sequence ID" value="VDO86733.1"/>
    <property type="molecule type" value="Genomic_DNA"/>
</dbReference>
<feature type="region of interest" description="Disordered" evidence="1">
    <location>
        <begin position="78"/>
        <end position="98"/>
    </location>
</feature>
<reference evidence="4" key="2">
    <citation type="submission" date="2019-09" db="UniProtKB">
        <authorList>
            <consortium name="WormBaseParasite"/>
        </authorList>
    </citation>
    <scope>IDENTIFICATION</scope>
</reference>
<dbReference type="WBParaSite" id="HPBE_0001090401-mRNA-1">
    <property type="protein sequence ID" value="HPBE_0001090401-mRNA-1"/>
    <property type="gene ID" value="HPBE_0001090401"/>
</dbReference>
<dbReference type="Proteomes" id="UP000050761">
    <property type="component" value="Unassembled WGS sequence"/>
</dbReference>
<accession>A0A183FSI0</accession>
<protein>
    <submittedName>
        <fullName evidence="4">RES domain-containing protein</fullName>
    </submittedName>
</protein>
<name>A0A183FSI0_HELPZ</name>
<evidence type="ECO:0000313" key="4">
    <source>
        <dbReference type="WBParaSite" id="HPBE_0001090401-mRNA-1"/>
    </source>
</evidence>
<gene>
    <name evidence="2" type="ORF">HPBE_LOCUS10905</name>
</gene>
<proteinExistence type="predicted"/>
<evidence type="ECO:0000313" key="3">
    <source>
        <dbReference type="Proteomes" id="UP000050761"/>
    </source>
</evidence>
<feature type="compositionally biased region" description="Polar residues" evidence="1">
    <location>
        <begin position="78"/>
        <end position="91"/>
    </location>
</feature>
<evidence type="ECO:0000256" key="1">
    <source>
        <dbReference type="SAM" id="MobiDB-lite"/>
    </source>
</evidence>
<sequence length="154" mass="16645">MGQAAPNLRPGFRTVPRGTYLAQVLWPVPSQDRRGLAEAPRYVWVSDDDVERQILGPLATGNDYRRRRVSTMTTRMKNPTATMTGSVGQTTRPDHSAGACRAAGGVLRPYIGGGRGPAHDPSCGMLDLPVDSDAVFTTLRPLANIDCRVLETPT</sequence>
<keyword evidence="3" id="KW-1185">Reference proteome</keyword>
<organism evidence="3 4">
    <name type="scientific">Heligmosomoides polygyrus</name>
    <name type="common">Parasitic roundworm</name>
    <dbReference type="NCBI Taxonomy" id="6339"/>
    <lineage>
        <taxon>Eukaryota</taxon>
        <taxon>Metazoa</taxon>
        <taxon>Ecdysozoa</taxon>
        <taxon>Nematoda</taxon>
        <taxon>Chromadorea</taxon>
        <taxon>Rhabditida</taxon>
        <taxon>Rhabditina</taxon>
        <taxon>Rhabditomorpha</taxon>
        <taxon>Strongyloidea</taxon>
        <taxon>Heligmosomidae</taxon>
        <taxon>Heligmosomoides</taxon>
    </lineage>
</organism>
<evidence type="ECO:0000313" key="2">
    <source>
        <dbReference type="EMBL" id="VDO86733.1"/>
    </source>
</evidence>